<keyword evidence="3" id="KW-1185">Reference proteome</keyword>
<dbReference type="Proteomes" id="UP000659388">
    <property type="component" value="Unassembled WGS sequence"/>
</dbReference>
<feature type="transmembrane region" description="Helical" evidence="1">
    <location>
        <begin position="110"/>
        <end position="132"/>
    </location>
</feature>
<feature type="transmembrane region" description="Helical" evidence="1">
    <location>
        <begin position="20"/>
        <end position="40"/>
    </location>
</feature>
<keyword evidence="1" id="KW-0812">Transmembrane</keyword>
<gene>
    <name evidence="2" type="ORF">JL102_04885</name>
</gene>
<keyword evidence="1" id="KW-0472">Membrane</keyword>
<evidence type="ECO:0000313" key="2">
    <source>
        <dbReference type="EMBL" id="MBL3655455.1"/>
    </source>
</evidence>
<dbReference type="Pfam" id="PF10011">
    <property type="entry name" value="DUF2254"/>
    <property type="match status" value="1"/>
</dbReference>
<dbReference type="AlphaFoldDB" id="A0A937F6Y6"/>
<evidence type="ECO:0000313" key="3">
    <source>
        <dbReference type="Proteomes" id="UP000659388"/>
    </source>
</evidence>
<feature type="transmembrane region" description="Helical" evidence="1">
    <location>
        <begin position="66"/>
        <end position="90"/>
    </location>
</feature>
<reference evidence="2" key="1">
    <citation type="submission" date="2021-01" db="EMBL/GenBank/DDBJ databases">
        <title>Fulvivirga kasyanovii gen. nov., sp nov., a novel member of the phylum Bacteroidetes isolated from seawater in a mussel farm.</title>
        <authorList>
            <person name="Zhao L.-H."/>
            <person name="Wang Z.-J."/>
        </authorList>
    </citation>
    <scope>NUCLEOTIDE SEQUENCE</scope>
    <source>
        <strain evidence="2">2943</strain>
    </source>
</reference>
<dbReference type="InterPro" id="IPR018723">
    <property type="entry name" value="DUF2254_membrane"/>
</dbReference>
<dbReference type="EMBL" id="JAESIY010000002">
    <property type="protein sequence ID" value="MBL3655455.1"/>
    <property type="molecule type" value="Genomic_DNA"/>
</dbReference>
<keyword evidence="1" id="KW-1133">Transmembrane helix</keyword>
<feature type="transmembrane region" description="Helical" evidence="1">
    <location>
        <begin position="144"/>
        <end position="164"/>
    </location>
</feature>
<accession>A0A937F6Y6</accession>
<proteinExistence type="predicted"/>
<comment type="caution">
    <text evidence="2">The sequence shown here is derived from an EMBL/GenBank/DDBJ whole genome shotgun (WGS) entry which is preliminary data.</text>
</comment>
<name>A0A937F6Y6_9BACT</name>
<dbReference type="RefSeq" id="WP_202243125.1">
    <property type="nucleotide sequence ID" value="NZ_JAESIY010000002.1"/>
</dbReference>
<protein>
    <submittedName>
        <fullName evidence="2">DUF2254 domain-containing protein</fullName>
    </submittedName>
</protein>
<sequence>MKKIRRILYKISFEITSSIAFYPTLIAVGFLLFSFLIMSVEYDAFILDFKEDIRILLVQGVENARLILGTAVGSIISLMVFSFSMVMVVLNRASSTLSPRVIPGLITNKAHQVVLGMYLGTIIYSLILIINIQSADAEYQIPSLGILFSMVFVIICLGLFVYFIHSISRAIQVDNILDSIYRQTKEQLEEVEIKGDIKEVPKTDDWQVLYTKRAGYLKQMKENALIKICSKHDLVIEVMEQSGFFMVKGYPFLRINKKIDEDVEEDIRSCFIFYAEEHVSDHYLFGFKQISEIAVKALSPGINDPGTAIKAIDLLSILYIKKMTHNERRYLENDDGEPVVIIRQLPLEYLLYFNLTPIREYGKEDATVMLNLLESMKNLAYADKDQFENQQILEKYTKSIVASCQKNIHNMLDVEQLNAMIDRVNEFLHSDHQVEGITG</sequence>
<evidence type="ECO:0000256" key="1">
    <source>
        <dbReference type="SAM" id="Phobius"/>
    </source>
</evidence>
<organism evidence="2 3">
    <name type="scientific">Fulvivirga sediminis</name>
    <dbReference type="NCBI Taxonomy" id="2803949"/>
    <lineage>
        <taxon>Bacteria</taxon>
        <taxon>Pseudomonadati</taxon>
        <taxon>Bacteroidota</taxon>
        <taxon>Cytophagia</taxon>
        <taxon>Cytophagales</taxon>
        <taxon>Fulvivirgaceae</taxon>
        <taxon>Fulvivirga</taxon>
    </lineage>
</organism>